<name>V6SWA5_9FLAO</name>
<dbReference type="OrthoDB" id="1424130at2"/>
<accession>V6SWA5</accession>
<dbReference type="EMBL" id="AVGG01000005">
    <property type="protein sequence ID" value="ESU28680.1"/>
    <property type="molecule type" value="Genomic_DNA"/>
</dbReference>
<dbReference type="RefSeq" id="WP_023578916.1">
    <property type="nucleotide sequence ID" value="NZ_AVGG01000005.1"/>
</dbReference>
<dbReference type="STRING" id="1341181.FLJC2902T_12710"/>
<dbReference type="AlphaFoldDB" id="V6SWA5"/>
<gene>
    <name evidence="1" type="ORF">FLJC2902T_12710</name>
</gene>
<evidence type="ECO:0000313" key="1">
    <source>
        <dbReference type="EMBL" id="ESU28680.1"/>
    </source>
</evidence>
<dbReference type="Proteomes" id="UP000018004">
    <property type="component" value="Unassembled WGS sequence"/>
</dbReference>
<dbReference type="PATRIC" id="fig|1341181.4.peg.1254"/>
<comment type="caution">
    <text evidence="1">The sequence shown here is derived from an EMBL/GenBank/DDBJ whole genome shotgun (WGS) entry which is preliminary data.</text>
</comment>
<keyword evidence="2" id="KW-1185">Reference proteome</keyword>
<sequence>MANLEWFPINPLLKENGAFYSLSFEKEADLLKPVALTDADSPFSQAEVFQRSLNLQTAADLGVVVGNANANFKSFCFSYEAMMFTDKIVSNPIGGKIYGTRWGAGLRVILNVTDLKTSADFKFGALAASAELGLAKVEYRINTIGFNNPAIFKLLPGPGEFNFDTYTKILDAADKVKKYMSENPDKLTPQPFQVYMSTEVNNDAYVTSRSVIFAARCVSNRDTLAEAFSKSNGKYNADLIRGFYAKIGIVDENSKPSREDRREADDYLEA</sequence>
<evidence type="ECO:0000313" key="2">
    <source>
        <dbReference type="Proteomes" id="UP000018004"/>
    </source>
</evidence>
<proteinExistence type="predicted"/>
<protein>
    <submittedName>
        <fullName evidence="1">Uncharacterized protein</fullName>
    </submittedName>
</protein>
<reference evidence="1 2" key="1">
    <citation type="submission" date="2013-08" db="EMBL/GenBank/DDBJ databases">
        <title>Flavobacterium limnosediminis JC2902 genome sequencing.</title>
        <authorList>
            <person name="Lee K."/>
            <person name="Yi H."/>
            <person name="Park S."/>
            <person name="Chun J."/>
        </authorList>
    </citation>
    <scope>NUCLEOTIDE SEQUENCE [LARGE SCALE GENOMIC DNA]</scope>
    <source>
        <strain evidence="1 2">JC2902</strain>
    </source>
</reference>
<organism evidence="1 2">
    <name type="scientific">Flavobacterium limnosediminis JC2902</name>
    <dbReference type="NCBI Taxonomy" id="1341181"/>
    <lineage>
        <taxon>Bacteria</taxon>
        <taxon>Pseudomonadati</taxon>
        <taxon>Bacteroidota</taxon>
        <taxon>Flavobacteriia</taxon>
        <taxon>Flavobacteriales</taxon>
        <taxon>Flavobacteriaceae</taxon>
        <taxon>Flavobacterium</taxon>
    </lineage>
</organism>